<dbReference type="Pfam" id="PF19221">
    <property type="entry name" value="MELT"/>
    <property type="match status" value="9"/>
</dbReference>
<accession>A0ABM2XGT4</accession>
<dbReference type="CDD" id="cd21853">
    <property type="entry name" value="KNL1_NTD"/>
    <property type="match status" value="1"/>
</dbReference>
<dbReference type="InterPro" id="IPR040850">
    <property type="entry name" value="Knl1_RWD_C"/>
</dbReference>
<dbReference type="PANTHER" id="PTHR16520:SF3">
    <property type="entry name" value="KINETOCHORE SCAFFOLD 1"/>
    <property type="match status" value="1"/>
</dbReference>
<feature type="compositionally biased region" description="Basic and acidic residues" evidence="2">
    <location>
        <begin position="1224"/>
        <end position="1233"/>
    </location>
</feature>
<feature type="region of interest" description="Disordered" evidence="2">
    <location>
        <begin position="947"/>
        <end position="977"/>
    </location>
</feature>
<feature type="domain" description="Knl1 C-terminal RWD" evidence="3">
    <location>
        <begin position="1663"/>
        <end position="1816"/>
    </location>
</feature>
<dbReference type="Proteomes" id="UP000886700">
    <property type="component" value="Unplaced"/>
</dbReference>
<feature type="compositionally biased region" description="Basic and acidic residues" evidence="2">
    <location>
        <begin position="966"/>
        <end position="977"/>
    </location>
</feature>
<dbReference type="InterPro" id="IPR043651">
    <property type="entry name" value="KNL1_MELT_rpt"/>
</dbReference>
<feature type="region of interest" description="Disordered" evidence="2">
    <location>
        <begin position="1"/>
        <end position="58"/>
    </location>
</feature>
<dbReference type="CDD" id="cd22892">
    <property type="entry name" value="DRWD-C_Knl1"/>
    <property type="match status" value="1"/>
</dbReference>
<feature type="region of interest" description="Disordered" evidence="2">
    <location>
        <begin position="1021"/>
        <end position="1083"/>
    </location>
</feature>
<keyword evidence="4" id="KW-1185">Reference proteome</keyword>
<dbReference type="RefSeq" id="XP_040601984.1">
    <property type="nucleotide sequence ID" value="XM_040746050.1"/>
</dbReference>
<gene>
    <name evidence="5" type="primary">Knl1</name>
</gene>
<reference evidence="5" key="1">
    <citation type="submission" date="2025-08" db="UniProtKB">
        <authorList>
            <consortium name="RefSeq"/>
        </authorList>
    </citation>
    <scope>IDENTIFICATION</scope>
    <source>
        <tissue evidence="5">Liver</tissue>
    </source>
</reference>
<evidence type="ECO:0000313" key="4">
    <source>
        <dbReference type="Proteomes" id="UP000886700"/>
    </source>
</evidence>
<protein>
    <submittedName>
        <fullName evidence="5">Kinetochore scaffold 1</fullName>
    </submittedName>
</protein>
<name>A0ABM2XGT4_MESAU</name>
<evidence type="ECO:0000256" key="2">
    <source>
        <dbReference type="SAM" id="MobiDB-lite"/>
    </source>
</evidence>
<evidence type="ECO:0000256" key="1">
    <source>
        <dbReference type="SAM" id="Coils"/>
    </source>
</evidence>
<dbReference type="GeneID" id="101839954"/>
<dbReference type="CDD" id="cd22817">
    <property type="entry name" value="DRWD-N_Knl1"/>
    <property type="match status" value="1"/>
</dbReference>
<sequence length="1913" mass="216563">MDGMSSEANEENDNIQKPVRRRHSSILKPPRSPLQDLKCGNETVQESNAPKTRKSSRRVSFADTIKVFQTESLMKTERNAEFAETEARKNVQTLQNKNLEDNYCEIAGMNTLLCAPIQTQIQQKEFSAIDYNHERKHANDQTVIFSDENQMDLTASHTVVITKGLLDCTKSENFKKIDTTSFLENLKRHAENSRIKNELECPIISISQNTFSEKINSDNFIKRLKTGKYSTSIDKENSEMPIYSKESNSASSTYHMHASLNVDENTSNRTKIFREQDDGMNLTQCHTGYIQTWIPPSREDKLGGFQGDTIIYGNECMELTASSTIQVLPSERETETQNVMMDVTTLDETKAPEKKTVHTDKLNAAFQAFFPNPENKIHVTKSHNMESDTHIVTQTLNQSVSTLAKASESIYSSPTTQGYKTIFYSSSNDAMELTKCLTSMREEKNLLKPHVNYTKVCTNPVASPLIEKTIYSEEDSMDITKSHTVIIDNEILKQDEENTKKEITAIPVFEKEMILQNHITMSEDKKVNVNYMSVPQVSKERLQQSPTNTLSVSLADRRIELLAAEDMDLTISHTSKLRNQVIPTSFDLASKNVTKSYSHSKSPSEEWEKMTKSLTQPFQQTSIVCKNILTDIQSREKHPVLKISSCLDKKSPLSVDYNQDVTTNHNISSSGTALDKQVMVGHTVQDQNSNPLGPQRKYLDDPTPDCSHNKTVISSEEQQMDLTKSHTVVIGFGPEVQEQSKSNSEHRNSQLTTVNRQRDANISIGKTRVVTTNDMGTLKDRSIQKPEFLKEKQNIEINGRKSVCGLKIDKTILFSEDNENDMDITRSYTVKINHRSLLDKPVADTSKTILYACGQDEMEITRSHTTALECKIISPDEIMPSCLDKTVMSTEGHEELEMTKSHTVFIDYQAGAKGVFPERPNFELSKDEHLQKPKGMPTPDVEIVSISKSSESNHPTKGSQQIVLEEGSHSGPREDTNDASKLVTWKNASDVQKPGFLHELLSGKTQTQKSLRLKNNKTIMFPENDKNHRDTTQNSVVKTSNEISPEGGEDLSFVPLSGTSTPVLSADSPKDMEISKSQTTVSEYKTDPADEITTIPTDKTVMFVDNFGDLDVTKSHTVFIDCQAKDKVLHECTKSGMSRTKGLNDLEGDTCIQEASYSIVTSNVSCFSNVKSSLSNLNRKTEEVLDFQTVHILPPAEQLLEVGDHAHSNMSILQATGIYNLDSNDGRDEESKNLHNGAETASVPPKAVVKDKTRRCSLGIFLPKLPSKRNCNITGVDDLEQIPTDAANLDPLETQPASSKDSGIGSVAARLDLSPSQYINEENLPVYPGEILSSDSISLDMEEKAQIDTYCKESLLSENKIETCSAQKRTWVQEDDNVTNEKKIRTYDTTQDQESFDHHTEGDINKNVNNALIRSLSRTPSSCSSDQDSIKADGISLDVSTQRNSQMESQFLSDSICEESLREKLKDGQITIKEFFILLQVHILIQKPRQSNLPAKFTINTSPTPEDLMLRQYVYGPKIQIYREDCELLRQKIEELKISALNQDKLLPDVNRNLWEKMKDYSDEELKTYGIYLNKIKSRYTKMTKVFTHQGKVALYNKLVHSAENEEKKLQIKINEMDNILKKISNCLTEVEIETRNLENEEKDDPMEEWDSEMKDAEKELEQLKAEEEELQRKFLEVEAQKTQTLAQIEFIKEQTNKTEDLLDQASFSEWDVIEWSDDQALFTFVYDSIELTITFGEPVVGLPFLDKDYRKINELSFQSLLDEDKAPPSSLLVHKLIFQYIEEQDSWKKTCTTQHQVPQMLQEFSLVVNRCRLLGEEIEFLKRWGPNYCLMDINMNNTELRLLFSSSAAFAKFEITFSLSAHYPLAPLPFTIQNHLGNTGHEEIAAIISKVPLEDNYLKNVVKQIYQDVLKD</sequence>
<dbReference type="InterPro" id="IPR037388">
    <property type="entry name" value="Blinkin"/>
</dbReference>
<keyword evidence="1" id="KW-0175">Coiled coil</keyword>
<proteinExistence type="predicted"/>
<dbReference type="Pfam" id="PF18210">
    <property type="entry name" value="Knl1_RWD_C"/>
    <property type="match status" value="1"/>
</dbReference>
<organism evidence="4 5">
    <name type="scientific">Mesocricetus auratus</name>
    <name type="common">Golden hamster</name>
    <dbReference type="NCBI Taxonomy" id="10036"/>
    <lineage>
        <taxon>Eukaryota</taxon>
        <taxon>Metazoa</taxon>
        <taxon>Chordata</taxon>
        <taxon>Craniata</taxon>
        <taxon>Vertebrata</taxon>
        <taxon>Euteleostomi</taxon>
        <taxon>Mammalia</taxon>
        <taxon>Eutheria</taxon>
        <taxon>Euarchontoglires</taxon>
        <taxon>Glires</taxon>
        <taxon>Rodentia</taxon>
        <taxon>Myomorpha</taxon>
        <taxon>Muroidea</taxon>
        <taxon>Cricetidae</taxon>
        <taxon>Cricetinae</taxon>
        <taxon>Mesocricetus</taxon>
    </lineage>
</organism>
<feature type="region of interest" description="Disordered" evidence="2">
    <location>
        <begin position="1223"/>
        <end position="1244"/>
    </location>
</feature>
<evidence type="ECO:0000313" key="5">
    <source>
        <dbReference type="RefSeq" id="XP_040601984.1"/>
    </source>
</evidence>
<feature type="coiled-coil region" evidence="1">
    <location>
        <begin position="1600"/>
        <end position="1686"/>
    </location>
</feature>
<feature type="compositionally biased region" description="Polar residues" evidence="2">
    <location>
        <begin position="953"/>
        <end position="962"/>
    </location>
</feature>
<dbReference type="PANTHER" id="PTHR16520">
    <property type="entry name" value="KINETOCHORE SCAFFOLD 1"/>
    <property type="match status" value="1"/>
</dbReference>
<feature type="compositionally biased region" description="Polar residues" evidence="2">
    <location>
        <begin position="1032"/>
        <end position="1043"/>
    </location>
</feature>
<evidence type="ECO:0000259" key="3">
    <source>
        <dbReference type="Pfam" id="PF18210"/>
    </source>
</evidence>